<proteinExistence type="predicted"/>
<dbReference type="KEGG" id="gps:C427_1467"/>
<dbReference type="Pfam" id="PF08002">
    <property type="entry name" value="DUF1697"/>
    <property type="match status" value="1"/>
</dbReference>
<dbReference type="STRING" id="1129794.C427_1467"/>
<accession>K7AX25</accession>
<organism evidence="1 2">
    <name type="scientific">Paraglaciecola psychrophila 170</name>
    <dbReference type="NCBI Taxonomy" id="1129794"/>
    <lineage>
        <taxon>Bacteria</taxon>
        <taxon>Pseudomonadati</taxon>
        <taxon>Pseudomonadota</taxon>
        <taxon>Gammaproteobacteria</taxon>
        <taxon>Alteromonadales</taxon>
        <taxon>Alteromonadaceae</taxon>
        <taxon>Paraglaciecola</taxon>
    </lineage>
</organism>
<keyword evidence="2" id="KW-1185">Reference proteome</keyword>
<evidence type="ECO:0000313" key="2">
    <source>
        <dbReference type="Proteomes" id="UP000011864"/>
    </source>
</evidence>
<gene>
    <name evidence="1" type="ORF">C427_1467</name>
</gene>
<reference evidence="1 2" key="1">
    <citation type="journal article" date="2013" name="Genome Announc.">
        <title>Complete Genome Sequence of Glaciecola psychrophila Strain 170T.</title>
        <authorList>
            <person name="Yin J."/>
            <person name="Chen J."/>
            <person name="Liu G."/>
            <person name="Yu Y."/>
            <person name="Song L."/>
            <person name="Wang X."/>
            <person name="Qu X."/>
        </authorList>
    </citation>
    <scope>NUCLEOTIDE SEQUENCE [LARGE SCALE GENOMIC DNA]</scope>
    <source>
        <strain evidence="1 2">170</strain>
    </source>
</reference>
<protein>
    <submittedName>
        <fullName evidence="1">Uncharacterized protein</fullName>
    </submittedName>
</protein>
<name>K7AX25_9ALTE</name>
<dbReference type="InterPro" id="IPR012545">
    <property type="entry name" value="DUF1697"/>
</dbReference>
<dbReference type="EMBL" id="CP003837">
    <property type="protein sequence ID" value="AGH43576.1"/>
    <property type="molecule type" value="Genomic_DNA"/>
</dbReference>
<dbReference type="HOGENOM" id="CLU_2233929_0_0_6"/>
<evidence type="ECO:0000313" key="1">
    <source>
        <dbReference type="EMBL" id="AGH43576.1"/>
    </source>
</evidence>
<sequence length="105" mass="12544">MLYKQIAEQIQQTFGFKVHILLLTLTQFEHADVNNPFYEAQSKTLHVFFLAENTSHSNFDTLTALCSFNNQQLFIRHIRTIFHSLIDNHQVKKWHFMQVKWICYG</sequence>
<dbReference type="SUPFAM" id="SSF160379">
    <property type="entry name" value="SP0830-like"/>
    <property type="match status" value="1"/>
</dbReference>
<dbReference type="Proteomes" id="UP000011864">
    <property type="component" value="Chromosome"/>
</dbReference>
<dbReference type="PATRIC" id="fig|1129794.4.peg.1453"/>
<dbReference type="AlphaFoldDB" id="K7AX25"/>